<dbReference type="SUPFAM" id="SSF111278">
    <property type="entry name" value="SSo0622-like"/>
    <property type="match status" value="1"/>
</dbReference>
<dbReference type="InterPro" id="IPR003827">
    <property type="entry name" value="tRNA_yW-synthesising"/>
</dbReference>
<comment type="catalytic activity">
    <reaction evidence="9">
        <text>4-demethyl-7-[(3S)-3-amino-3-carboxypropyl]wyosine(37) in tRNA(Phe) + S-adenosyl-L-methionine = 7-[(3S)-3-amino-3-carboxypropyl]wyosine(37) in tRNA(Phe) + S-adenosyl-L-homocysteine + H(+)</text>
        <dbReference type="Rhea" id="RHEA:36635"/>
        <dbReference type="Rhea" id="RHEA-COMP:10378"/>
        <dbReference type="Rhea" id="RHEA-COMP:10379"/>
        <dbReference type="ChEBI" id="CHEBI:15378"/>
        <dbReference type="ChEBI" id="CHEBI:57856"/>
        <dbReference type="ChEBI" id="CHEBI:59789"/>
        <dbReference type="ChEBI" id="CHEBI:73543"/>
        <dbReference type="ChEBI" id="CHEBI:73550"/>
        <dbReference type="EC" id="2.1.1.282"/>
    </reaction>
</comment>
<keyword evidence="5" id="KW-0808">Transferase</keyword>
<evidence type="ECO:0000259" key="12">
    <source>
        <dbReference type="Pfam" id="PF02676"/>
    </source>
</evidence>
<dbReference type="EMBL" id="BDGX01000054">
    <property type="protein sequence ID" value="GAV56399.1"/>
    <property type="molecule type" value="Genomic_DNA"/>
</dbReference>
<dbReference type="FunFam" id="3.30.1960.10:FF:000003">
    <property type="entry name" value="tRNA methyltransferase"/>
    <property type="match status" value="1"/>
</dbReference>
<name>A0A1Q3AKY0_ZYGRO</name>
<accession>A0A1Q3AKY0</accession>
<evidence type="ECO:0000256" key="3">
    <source>
        <dbReference type="ARBA" id="ARBA00012750"/>
    </source>
</evidence>
<evidence type="ECO:0000256" key="1">
    <source>
        <dbReference type="ARBA" id="ARBA00004797"/>
    </source>
</evidence>
<comment type="pathway">
    <text evidence="1">tRNA modification; wybutosine-tRNA(Phe) biosynthesis.</text>
</comment>
<dbReference type="Pfam" id="PF02676">
    <property type="entry name" value="TYW3"/>
    <property type="match status" value="1"/>
</dbReference>
<dbReference type="InterPro" id="IPR036602">
    <property type="entry name" value="tRNA_yW-synthesising-like_sf"/>
</dbReference>
<dbReference type="GO" id="GO:0032259">
    <property type="term" value="P:methylation"/>
    <property type="evidence" value="ECO:0007669"/>
    <property type="project" value="UniProtKB-KW"/>
</dbReference>
<evidence type="ECO:0000256" key="10">
    <source>
        <dbReference type="ARBA" id="ARBA00058049"/>
    </source>
</evidence>
<evidence type="ECO:0000256" key="9">
    <source>
        <dbReference type="ARBA" id="ARBA00049202"/>
    </source>
</evidence>
<evidence type="ECO:0000256" key="5">
    <source>
        <dbReference type="ARBA" id="ARBA00022679"/>
    </source>
</evidence>
<proteinExistence type="inferred from homology"/>
<dbReference type="GO" id="GO:0008168">
    <property type="term" value="F:methyltransferase activity"/>
    <property type="evidence" value="ECO:0007669"/>
    <property type="project" value="UniProtKB-KW"/>
</dbReference>
<evidence type="ECO:0000256" key="8">
    <source>
        <dbReference type="ARBA" id="ARBA00030554"/>
    </source>
</evidence>
<comment type="caution">
    <text evidence="13">The sequence shown here is derived from an EMBL/GenBank/DDBJ whole genome shotgun (WGS) entry which is preliminary data.</text>
</comment>
<keyword evidence="6" id="KW-0949">S-adenosyl-L-methionine</keyword>
<organism evidence="13 14">
    <name type="scientific">Zygosaccharomyces rouxii</name>
    <dbReference type="NCBI Taxonomy" id="4956"/>
    <lineage>
        <taxon>Eukaryota</taxon>
        <taxon>Fungi</taxon>
        <taxon>Dikarya</taxon>
        <taxon>Ascomycota</taxon>
        <taxon>Saccharomycotina</taxon>
        <taxon>Saccharomycetes</taxon>
        <taxon>Saccharomycetales</taxon>
        <taxon>Saccharomycetaceae</taxon>
        <taxon>Zygosaccharomyces</taxon>
    </lineage>
</organism>
<evidence type="ECO:0000256" key="4">
    <source>
        <dbReference type="ARBA" id="ARBA00022603"/>
    </source>
</evidence>
<reference evidence="13 14" key="1">
    <citation type="submission" date="2016-08" db="EMBL/GenBank/DDBJ databases">
        <title>Draft genome sequence of allopolyploid Zygosaccharomyces rouxii.</title>
        <authorList>
            <person name="Watanabe J."/>
            <person name="Uehara K."/>
            <person name="Mogi Y."/>
            <person name="Tsukioka Y."/>
        </authorList>
    </citation>
    <scope>NUCLEOTIDE SEQUENCE [LARGE SCALE GENOMIC DNA]</scope>
    <source>
        <strain evidence="13 14">NBRC 110957</strain>
    </source>
</reference>
<evidence type="ECO:0000313" key="14">
    <source>
        <dbReference type="Proteomes" id="UP000187013"/>
    </source>
</evidence>
<evidence type="ECO:0000256" key="7">
    <source>
        <dbReference type="ARBA" id="ARBA00022694"/>
    </source>
</evidence>
<gene>
    <name evidence="13" type="ORF">ZYGR_0BB01770</name>
</gene>
<evidence type="ECO:0000256" key="11">
    <source>
        <dbReference type="ARBA" id="ARBA00069229"/>
    </source>
</evidence>
<comment type="similarity">
    <text evidence="2">Belongs to the TYW3 family.</text>
</comment>
<sequence>MVRQNPFDQKKASILAGIDSEKPDLSPKGDIDVLCLPIIDLINSHQDMVTTSSCSGRVSVFIEGTKFHKGQLKTGGKGEGGRWLFVTHNHQEVPNWMDKIVLDNTKVAEAETDSLDEDTRLVLYKFEPFILHVKCRDFNTASKLYNTAMACGFRESGIGSNNLVALRVNIKLDTPIGYYDQETDVIKLYVSKQYVKLLDSLSLSKFQENTRKMEVLHDRIKNQLF</sequence>
<dbReference type="Proteomes" id="UP000187013">
    <property type="component" value="Unassembled WGS sequence"/>
</dbReference>
<comment type="function">
    <text evidence="10">S-adenosyl-L-methionine-dependent methyltransferase that acts as a component of the wybutosine biosynthesis pathway. Wybutosine is a hyper modified guanosine with a tricyclic base found at the 3'-position adjacent to the anticodon of eukaryotic phenylalanine tRNA. Probably methylates N-4 position of wybutosine-86 to produce wybutosine-72.</text>
</comment>
<dbReference type="PANTHER" id="PTHR48418:SF1">
    <property type="entry name" value="TRNA WYBUTOSINE-SYNTHESIZING PROTEIN 3"/>
    <property type="match status" value="1"/>
</dbReference>
<dbReference type="Gene3D" id="3.30.1960.10">
    <property type="entry name" value="tRNA wybutosine-synthesizing-like"/>
    <property type="match status" value="1"/>
</dbReference>
<evidence type="ECO:0000256" key="6">
    <source>
        <dbReference type="ARBA" id="ARBA00022691"/>
    </source>
</evidence>
<evidence type="ECO:0000313" key="13">
    <source>
        <dbReference type="EMBL" id="GAV56399.1"/>
    </source>
</evidence>
<feature type="domain" description="tRNA wybutosine-synthesizing protein" evidence="12">
    <location>
        <begin position="9"/>
        <end position="221"/>
    </location>
</feature>
<dbReference type="PANTHER" id="PTHR48418">
    <property type="entry name" value="TRNA WYBUTOSINE-SYNTHESIZING PROTEIN 3"/>
    <property type="match status" value="1"/>
</dbReference>
<dbReference type="OrthoDB" id="263283at2759"/>
<dbReference type="GO" id="GO:0008033">
    <property type="term" value="P:tRNA processing"/>
    <property type="evidence" value="ECO:0007669"/>
    <property type="project" value="UniProtKB-KW"/>
</dbReference>
<dbReference type="EC" id="2.1.1.282" evidence="3"/>
<evidence type="ECO:0000256" key="2">
    <source>
        <dbReference type="ARBA" id="ARBA00008569"/>
    </source>
</evidence>
<keyword evidence="7" id="KW-0819">tRNA processing</keyword>
<keyword evidence="4" id="KW-0489">Methyltransferase</keyword>
<dbReference type="AlphaFoldDB" id="A0A1Q3AKY0"/>
<protein>
    <recommendedName>
        <fullName evidence="11">tRNA wybutosine-synthesizing protein 3</fullName>
        <ecNumber evidence="3">2.1.1.282</ecNumber>
    </recommendedName>
    <alternativeName>
        <fullName evidence="8">tRNA(Phe) 7-((3-amino-3-carboxypropyl)-4-demethylwyosine(37)-N(4))-methyltransferase</fullName>
    </alternativeName>
</protein>